<proteinExistence type="predicted"/>
<name>A0ABU6UPM0_9FABA</name>
<feature type="compositionally biased region" description="Pro residues" evidence="1">
    <location>
        <begin position="12"/>
        <end position="25"/>
    </location>
</feature>
<sequence>MAKGPHGDGDMPPTPRPQICPPPRPVTGESNNIEEIEVVAGGSGDEPVVGNVTERWTAGSRENLPRSNLSQVERATYRWLRCGGSQQRVVVESRCVRRGSSREVPVPPGEIAIPSHSLDKLKGEIKEAVKKDWCEIEDVRMLGSMKVIMTEEERCRNEKTKNRRMAVTRTVCATATVEGDEGIATKDGGESEEARTDVVEKVRRANSNISNSNLNGSCIVPRDTEAQEIERGDVEEGESDNQSKTKT</sequence>
<gene>
    <name evidence="2" type="ORF">PIB30_066857</name>
</gene>
<evidence type="ECO:0000256" key="1">
    <source>
        <dbReference type="SAM" id="MobiDB-lite"/>
    </source>
</evidence>
<evidence type="ECO:0000313" key="2">
    <source>
        <dbReference type="EMBL" id="MED6162071.1"/>
    </source>
</evidence>
<reference evidence="2 3" key="1">
    <citation type="journal article" date="2023" name="Plants (Basel)">
        <title>Bridging the Gap: Combining Genomics and Transcriptomics Approaches to Understand Stylosanthes scabra, an Orphan Legume from the Brazilian Caatinga.</title>
        <authorList>
            <person name="Ferreira-Neto J.R.C."/>
            <person name="da Silva M.D."/>
            <person name="Binneck E."/>
            <person name="de Melo N.F."/>
            <person name="da Silva R.H."/>
            <person name="de Melo A.L.T.M."/>
            <person name="Pandolfi V."/>
            <person name="Bustamante F.O."/>
            <person name="Brasileiro-Vidal A.C."/>
            <person name="Benko-Iseppon A.M."/>
        </authorList>
    </citation>
    <scope>NUCLEOTIDE SEQUENCE [LARGE SCALE GENOMIC DNA]</scope>
    <source>
        <tissue evidence="2">Leaves</tissue>
    </source>
</reference>
<accession>A0ABU6UPM0</accession>
<dbReference type="EMBL" id="JASCZI010121517">
    <property type="protein sequence ID" value="MED6162071.1"/>
    <property type="molecule type" value="Genomic_DNA"/>
</dbReference>
<feature type="region of interest" description="Disordered" evidence="1">
    <location>
        <begin position="182"/>
        <end position="247"/>
    </location>
</feature>
<feature type="compositionally biased region" description="Low complexity" evidence="1">
    <location>
        <begin position="206"/>
        <end position="217"/>
    </location>
</feature>
<protein>
    <submittedName>
        <fullName evidence="2">Uncharacterized protein</fullName>
    </submittedName>
</protein>
<dbReference type="Proteomes" id="UP001341840">
    <property type="component" value="Unassembled WGS sequence"/>
</dbReference>
<comment type="caution">
    <text evidence="2">The sequence shown here is derived from an EMBL/GenBank/DDBJ whole genome shotgun (WGS) entry which is preliminary data.</text>
</comment>
<evidence type="ECO:0000313" key="3">
    <source>
        <dbReference type="Proteomes" id="UP001341840"/>
    </source>
</evidence>
<keyword evidence="3" id="KW-1185">Reference proteome</keyword>
<organism evidence="2 3">
    <name type="scientific">Stylosanthes scabra</name>
    <dbReference type="NCBI Taxonomy" id="79078"/>
    <lineage>
        <taxon>Eukaryota</taxon>
        <taxon>Viridiplantae</taxon>
        <taxon>Streptophyta</taxon>
        <taxon>Embryophyta</taxon>
        <taxon>Tracheophyta</taxon>
        <taxon>Spermatophyta</taxon>
        <taxon>Magnoliopsida</taxon>
        <taxon>eudicotyledons</taxon>
        <taxon>Gunneridae</taxon>
        <taxon>Pentapetalae</taxon>
        <taxon>rosids</taxon>
        <taxon>fabids</taxon>
        <taxon>Fabales</taxon>
        <taxon>Fabaceae</taxon>
        <taxon>Papilionoideae</taxon>
        <taxon>50 kb inversion clade</taxon>
        <taxon>dalbergioids sensu lato</taxon>
        <taxon>Dalbergieae</taxon>
        <taxon>Pterocarpus clade</taxon>
        <taxon>Stylosanthes</taxon>
    </lineage>
</organism>
<feature type="compositionally biased region" description="Basic and acidic residues" evidence="1">
    <location>
        <begin position="222"/>
        <end position="234"/>
    </location>
</feature>
<feature type="compositionally biased region" description="Basic and acidic residues" evidence="1">
    <location>
        <begin position="183"/>
        <end position="203"/>
    </location>
</feature>
<feature type="region of interest" description="Disordered" evidence="1">
    <location>
        <begin position="1"/>
        <end position="31"/>
    </location>
</feature>